<feature type="transmembrane region" description="Helical" evidence="2">
    <location>
        <begin position="89"/>
        <end position="110"/>
    </location>
</feature>
<evidence type="ECO:0000256" key="2">
    <source>
        <dbReference type="SAM" id="Phobius"/>
    </source>
</evidence>
<name>A0ABT2JK64_9PSEU</name>
<keyword evidence="2" id="KW-0812">Transmembrane</keyword>
<evidence type="ECO:0000256" key="1">
    <source>
        <dbReference type="SAM" id="MobiDB-lite"/>
    </source>
</evidence>
<reference evidence="3 4" key="1">
    <citation type="submission" date="2021-02" db="EMBL/GenBank/DDBJ databases">
        <title>Actinophytocola xerophila sp. nov., isolated from soil of cotton cropping field.</title>
        <authorList>
            <person name="Huang R."/>
            <person name="Chen X."/>
            <person name="Ge X."/>
            <person name="Liu W."/>
        </authorList>
    </citation>
    <scope>NUCLEOTIDE SEQUENCE [LARGE SCALE GENOMIC DNA]</scope>
    <source>
        <strain evidence="3 4">S1-96</strain>
    </source>
</reference>
<feature type="compositionally biased region" description="Polar residues" evidence="1">
    <location>
        <begin position="1"/>
        <end position="28"/>
    </location>
</feature>
<organism evidence="3 4">
    <name type="scientific">Actinophytocola gossypii</name>
    <dbReference type="NCBI Taxonomy" id="2812003"/>
    <lineage>
        <taxon>Bacteria</taxon>
        <taxon>Bacillati</taxon>
        <taxon>Actinomycetota</taxon>
        <taxon>Actinomycetes</taxon>
        <taxon>Pseudonocardiales</taxon>
        <taxon>Pseudonocardiaceae</taxon>
    </lineage>
</organism>
<dbReference type="RefSeq" id="WP_260196239.1">
    <property type="nucleotide sequence ID" value="NZ_JAFFZE010000036.1"/>
</dbReference>
<dbReference type="EMBL" id="JAFFZE010000036">
    <property type="protein sequence ID" value="MCT2588277.1"/>
    <property type="molecule type" value="Genomic_DNA"/>
</dbReference>
<protein>
    <submittedName>
        <fullName evidence="3">Uncharacterized protein</fullName>
    </submittedName>
</protein>
<feature type="compositionally biased region" description="Low complexity" evidence="1">
    <location>
        <begin position="29"/>
        <end position="41"/>
    </location>
</feature>
<sequence length="114" mass="12825">MNQPSRRFTTQNQQGNNASGSGTVYSVQNGNQRINNTTNNNLNVTNNNTFRQARSRAGWAVLVILAVDVAFFFYGQAAYTGRTGDSGDLWRAGIFLVLMLTTGTLVRRWFRSRW</sequence>
<keyword evidence="4" id="KW-1185">Reference proteome</keyword>
<proteinExistence type="predicted"/>
<keyword evidence="2" id="KW-1133">Transmembrane helix</keyword>
<feature type="transmembrane region" description="Helical" evidence="2">
    <location>
        <begin position="57"/>
        <end position="77"/>
    </location>
</feature>
<keyword evidence="2" id="KW-0472">Membrane</keyword>
<accession>A0ABT2JK64</accession>
<comment type="caution">
    <text evidence="3">The sequence shown here is derived from an EMBL/GenBank/DDBJ whole genome shotgun (WGS) entry which is preliminary data.</text>
</comment>
<dbReference type="Proteomes" id="UP001156441">
    <property type="component" value="Unassembled WGS sequence"/>
</dbReference>
<evidence type="ECO:0000313" key="4">
    <source>
        <dbReference type="Proteomes" id="UP001156441"/>
    </source>
</evidence>
<gene>
    <name evidence="3" type="ORF">JT362_34725</name>
</gene>
<feature type="region of interest" description="Disordered" evidence="1">
    <location>
        <begin position="1"/>
        <end position="41"/>
    </location>
</feature>
<evidence type="ECO:0000313" key="3">
    <source>
        <dbReference type="EMBL" id="MCT2588277.1"/>
    </source>
</evidence>